<evidence type="ECO:0000256" key="1">
    <source>
        <dbReference type="ARBA" id="ARBA00022729"/>
    </source>
</evidence>
<sequence>MKIKRWVLLCLALCLTLTGCDGGGHSHDTQAPLAMTVSPARDEVVNGANSVISVTFDEPLDATTIDLATISLEDGDGNAVAGTVSYDDSTYTVTFTPATVLQSLTTYTVVVAAGIADNAGNVREDDMVWSFSTSDFSPPDPPVSE</sequence>
<feature type="chain" id="PRO_5004192366" description="SbsA Ig-like domain-containing protein" evidence="2">
    <location>
        <begin position="23"/>
        <end position="145"/>
    </location>
</feature>
<reference evidence="4" key="1">
    <citation type="submission" date="2006-05" db="EMBL/GenBank/DDBJ databases">
        <title>Annotation of the draft genome assembly of Desulfuromonas acetoxidans DSM 684.</title>
        <authorList>
            <consortium name="US DOE Joint Genome Institute (JGI-ORNL)"/>
            <person name="Larimer F."/>
            <person name="Land M."/>
            <person name="Hauser L."/>
        </authorList>
    </citation>
    <scope>NUCLEOTIDE SEQUENCE [LARGE SCALE GENOMIC DNA]</scope>
    <source>
        <strain evidence="4">DSM 684</strain>
    </source>
</reference>
<dbReference type="RefSeq" id="WP_005999754.1">
    <property type="nucleotide sequence ID" value="NZ_AAEW02000007.1"/>
</dbReference>
<feature type="domain" description="SbsA Ig-like" evidence="3">
    <location>
        <begin position="28"/>
        <end position="133"/>
    </location>
</feature>
<dbReference type="InterPro" id="IPR032812">
    <property type="entry name" value="SbsA_Ig"/>
</dbReference>
<dbReference type="OrthoDB" id="1058212at2"/>
<dbReference type="AlphaFoldDB" id="Q1K0J3"/>
<evidence type="ECO:0000313" key="5">
    <source>
        <dbReference type="Proteomes" id="UP000005695"/>
    </source>
</evidence>
<gene>
    <name evidence="4" type="ORF">Dace_2248</name>
</gene>
<reference evidence="4" key="2">
    <citation type="submission" date="2006-05" db="EMBL/GenBank/DDBJ databases">
        <title>Sequencing of the draft genome and assembly of Desulfuromonas acetoxidans DSM 684.</title>
        <authorList>
            <consortium name="US DOE Joint Genome Institute (JGI-PGF)"/>
            <person name="Copeland A."/>
            <person name="Lucas S."/>
            <person name="Lapidus A."/>
            <person name="Barry K."/>
            <person name="Detter J.C."/>
            <person name="Glavina del Rio T."/>
            <person name="Hammon N."/>
            <person name="Israni S."/>
            <person name="Dalin E."/>
            <person name="Tice H."/>
            <person name="Bruce D."/>
            <person name="Pitluck S."/>
            <person name="Richardson P."/>
        </authorList>
    </citation>
    <scope>NUCLEOTIDE SEQUENCE [LARGE SCALE GENOMIC DNA]</scope>
    <source>
        <strain evidence="4">DSM 684</strain>
    </source>
</reference>
<evidence type="ECO:0000256" key="2">
    <source>
        <dbReference type="SAM" id="SignalP"/>
    </source>
</evidence>
<dbReference type="Pfam" id="PF13205">
    <property type="entry name" value="Big_5"/>
    <property type="match status" value="1"/>
</dbReference>
<keyword evidence="1 2" id="KW-0732">Signal</keyword>
<proteinExistence type="predicted"/>
<feature type="signal peptide" evidence="2">
    <location>
        <begin position="1"/>
        <end position="22"/>
    </location>
</feature>
<keyword evidence="5" id="KW-1185">Reference proteome</keyword>
<dbReference type="Proteomes" id="UP000005695">
    <property type="component" value="Unassembled WGS sequence"/>
</dbReference>
<evidence type="ECO:0000259" key="3">
    <source>
        <dbReference type="Pfam" id="PF13205"/>
    </source>
</evidence>
<comment type="caution">
    <text evidence="4">The sequence shown here is derived from an EMBL/GenBank/DDBJ whole genome shotgun (WGS) entry which is preliminary data.</text>
</comment>
<dbReference type="PROSITE" id="PS51257">
    <property type="entry name" value="PROKAR_LIPOPROTEIN"/>
    <property type="match status" value="1"/>
</dbReference>
<organism evidence="4 5">
    <name type="scientific">Desulfuromonas acetoxidans (strain DSM 684 / 11070)</name>
    <dbReference type="NCBI Taxonomy" id="281689"/>
    <lineage>
        <taxon>Bacteria</taxon>
        <taxon>Pseudomonadati</taxon>
        <taxon>Thermodesulfobacteriota</taxon>
        <taxon>Desulfuromonadia</taxon>
        <taxon>Desulfuromonadales</taxon>
        <taxon>Desulfuromonadaceae</taxon>
        <taxon>Desulfuromonas</taxon>
    </lineage>
</organism>
<name>Q1K0J3_DESA6</name>
<dbReference type="InterPro" id="IPR014755">
    <property type="entry name" value="Cu-Rt/internalin_Ig-like"/>
</dbReference>
<evidence type="ECO:0000313" key="4">
    <source>
        <dbReference type="EMBL" id="EAT15948.1"/>
    </source>
</evidence>
<protein>
    <recommendedName>
        <fullName evidence="3">SbsA Ig-like domain-containing protein</fullName>
    </recommendedName>
</protein>
<accession>Q1K0J3</accession>
<dbReference type="EMBL" id="AAEW02000007">
    <property type="protein sequence ID" value="EAT15948.1"/>
    <property type="molecule type" value="Genomic_DNA"/>
</dbReference>
<dbReference type="Gene3D" id="2.60.40.1220">
    <property type="match status" value="1"/>
</dbReference>